<name>A0ABR2MPP4_9ASPA</name>
<evidence type="ECO:0000313" key="2">
    <source>
        <dbReference type="Proteomes" id="UP001412067"/>
    </source>
</evidence>
<protein>
    <submittedName>
        <fullName evidence="1">Uncharacterized protein</fullName>
    </submittedName>
</protein>
<evidence type="ECO:0000313" key="1">
    <source>
        <dbReference type="EMBL" id="KAK8965966.1"/>
    </source>
</evidence>
<keyword evidence="2" id="KW-1185">Reference proteome</keyword>
<sequence>MGPGPKPLERESTNGRLKAQIRAEVEAEMSTHFQEMEERVPDIELHSDVLKDQATEKVLADDVVVEKENKAQFDDEKCTYVHDGGSGMDIDYSSDQENFCDAQVDAQITSTAVDIDKMI</sequence>
<organism evidence="1 2">
    <name type="scientific">Platanthera guangdongensis</name>
    <dbReference type="NCBI Taxonomy" id="2320717"/>
    <lineage>
        <taxon>Eukaryota</taxon>
        <taxon>Viridiplantae</taxon>
        <taxon>Streptophyta</taxon>
        <taxon>Embryophyta</taxon>
        <taxon>Tracheophyta</taxon>
        <taxon>Spermatophyta</taxon>
        <taxon>Magnoliopsida</taxon>
        <taxon>Liliopsida</taxon>
        <taxon>Asparagales</taxon>
        <taxon>Orchidaceae</taxon>
        <taxon>Orchidoideae</taxon>
        <taxon>Orchideae</taxon>
        <taxon>Orchidinae</taxon>
        <taxon>Platanthera</taxon>
    </lineage>
</organism>
<reference evidence="1 2" key="1">
    <citation type="journal article" date="2022" name="Nat. Plants">
        <title>Genomes of leafy and leafless Platanthera orchids illuminate the evolution of mycoheterotrophy.</title>
        <authorList>
            <person name="Li M.H."/>
            <person name="Liu K.W."/>
            <person name="Li Z."/>
            <person name="Lu H.C."/>
            <person name="Ye Q.L."/>
            <person name="Zhang D."/>
            <person name="Wang J.Y."/>
            <person name="Li Y.F."/>
            <person name="Zhong Z.M."/>
            <person name="Liu X."/>
            <person name="Yu X."/>
            <person name="Liu D.K."/>
            <person name="Tu X.D."/>
            <person name="Liu B."/>
            <person name="Hao Y."/>
            <person name="Liao X.Y."/>
            <person name="Jiang Y.T."/>
            <person name="Sun W.H."/>
            <person name="Chen J."/>
            <person name="Chen Y.Q."/>
            <person name="Ai Y."/>
            <person name="Zhai J.W."/>
            <person name="Wu S.S."/>
            <person name="Zhou Z."/>
            <person name="Hsiao Y.Y."/>
            <person name="Wu W.L."/>
            <person name="Chen Y.Y."/>
            <person name="Lin Y.F."/>
            <person name="Hsu J.L."/>
            <person name="Li C.Y."/>
            <person name="Wang Z.W."/>
            <person name="Zhao X."/>
            <person name="Zhong W.Y."/>
            <person name="Ma X.K."/>
            <person name="Ma L."/>
            <person name="Huang J."/>
            <person name="Chen G.Z."/>
            <person name="Huang M.Z."/>
            <person name="Huang L."/>
            <person name="Peng D.H."/>
            <person name="Luo Y.B."/>
            <person name="Zou S.Q."/>
            <person name="Chen S.P."/>
            <person name="Lan S."/>
            <person name="Tsai W.C."/>
            <person name="Van de Peer Y."/>
            <person name="Liu Z.J."/>
        </authorList>
    </citation>
    <scope>NUCLEOTIDE SEQUENCE [LARGE SCALE GENOMIC DNA]</scope>
    <source>
        <strain evidence="1">Lor288</strain>
    </source>
</reference>
<gene>
    <name evidence="1" type="ORF">KSP40_PGU009249</name>
</gene>
<dbReference type="Proteomes" id="UP001412067">
    <property type="component" value="Unassembled WGS sequence"/>
</dbReference>
<dbReference type="EMBL" id="JBBWWR010000005">
    <property type="protein sequence ID" value="KAK8965966.1"/>
    <property type="molecule type" value="Genomic_DNA"/>
</dbReference>
<accession>A0ABR2MPP4</accession>
<proteinExistence type="predicted"/>
<comment type="caution">
    <text evidence="1">The sequence shown here is derived from an EMBL/GenBank/DDBJ whole genome shotgun (WGS) entry which is preliminary data.</text>
</comment>